<sequence length="322" mass="36064">MPYTADNWPITAATLPFPGVDAQGRSVNEADASHWRGVFDEIRGAGFTNVDLFDNWIKPGDLSTQRLDELVRTAKEAGVGLPAISAVRRSVIDAEHGEENLAYTHRTLEAAAAMGARVVSVGLHQALTPEQQRQLWFWTVEGYKSPEGDRDMWNLTVKRLQELGRHAEELGLLVSLEMYEDTYIGTADSTVALVKDIGLDNVGINPDVGNLVRLHRPIESWLEIMEKTLPYANYWHVKNYMRDEDVSRDHYVAMPTSLELGLINYRKSIEIAIANGYQGMICTEHYGGDGLSVSSTNQQYLREKILPRTSDYALGKSRVRQG</sequence>
<reference evidence="1 2" key="1">
    <citation type="submission" date="2017-05" db="EMBL/GenBank/DDBJ databases">
        <authorList>
            <person name="Song R."/>
            <person name="Chenine A.L."/>
            <person name="Ruprecht R.M."/>
        </authorList>
    </citation>
    <scope>NUCLEOTIDE SEQUENCE [LARGE SCALE GENOMIC DNA]</scope>
    <source>
        <strain evidence="1">SW32</strain>
    </source>
</reference>
<evidence type="ECO:0000313" key="2">
    <source>
        <dbReference type="Proteomes" id="UP000194457"/>
    </source>
</evidence>
<dbReference type="EMBL" id="CP021358">
    <property type="protein sequence ID" value="ART63066.1"/>
    <property type="molecule type" value="Genomic_DNA"/>
</dbReference>
<accession>A0A240UPK9</accession>
<dbReference type="InterPro" id="IPR013022">
    <property type="entry name" value="Xyl_isomerase-like_TIM-brl"/>
</dbReference>
<dbReference type="InterPro" id="IPR050312">
    <property type="entry name" value="IolE/XylAMocC-like"/>
</dbReference>
<dbReference type="SUPFAM" id="SSF51658">
    <property type="entry name" value="Xylose isomerase-like"/>
    <property type="match status" value="1"/>
</dbReference>
<dbReference type="Pfam" id="PF01261">
    <property type="entry name" value="AP_endonuc_2"/>
    <property type="match status" value="1"/>
</dbReference>
<dbReference type="InterPro" id="IPR036237">
    <property type="entry name" value="Xyl_isomerase-like_sf"/>
</dbReference>
<organism evidence="1 2">
    <name type="scientific">Kushneria marisflavi</name>
    <dbReference type="NCBI Taxonomy" id="157779"/>
    <lineage>
        <taxon>Bacteria</taxon>
        <taxon>Pseudomonadati</taxon>
        <taxon>Pseudomonadota</taxon>
        <taxon>Gammaproteobacteria</taxon>
        <taxon>Oceanospirillales</taxon>
        <taxon>Halomonadaceae</taxon>
        <taxon>Kushneria</taxon>
    </lineage>
</organism>
<dbReference type="RefSeq" id="WP_086900277.1">
    <property type="nucleotide sequence ID" value="NZ_CP021358.1"/>
</dbReference>
<dbReference type="KEGG" id="kma:B9H00_08380"/>
<evidence type="ECO:0000313" key="1">
    <source>
        <dbReference type="EMBL" id="ART63066.1"/>
    </source>
</evidence>
<dbReference type="GO" id="GO:0016853">
    <property type="term" value="F:isomerase activity"/>
    <property type="evidence" value="ECO:0007669"/>
    <property type="project" value="UniProtKB-KW"/>
</dbReference>
<protein>
    <submittedName>
        <fullName evidence="1">Xylose isomerase</fullName>
    </submittedName>
</protein>
<dbReference type="PANTHER" id="PTHR12110:SF41">
    <property type="entry name" value="INOSOSE DEHYDRATASE"/>
    <property type="match status" value="1"/>
</dbReference>
<name>A0A240UPK9_9GAMM</name>
<dbReference type="PANTHER" id="PTHR12110">
    <property type="entry name" value="HYDROXYPYRUVATE ISOMERASE"/>
    <property type="match status" value="1"/>
</dbReference>
<keyword evidence="1" id="KW-0413">Isomerase</keyword>
<dbReference type="OrthoDB" id="3325478at2"/>
<proteinExistence type="predicted"/>
<dbReference type="Gene3D" id="3.20.20.150">
    <property type="entry name" value="Divalent-metal-dependent TIM barrel enzymes"/>
    <property type="match status" value="1"/>
</dbReference>
<dbReference type="Proteomes" id="UP000194457">
    <property type="component" value="Chromosome"/>
</dbReference>
<gene>
    <name evidence="1" type="ORF">B9H00_08380</name>
</gene>
<keyword evidence="2" id="KW-1185">Reference proteome</keyword>
<dbReference type="AlphaFoldDB" id="A0A240UPK9"/>